<reference evidence="8" key="1">
    <citation type="submission" date="2022-08" db="UniProtKB">
        <authorList>
            <consortium name="EnsemblMetazoa"/>
        </authorList>
    </citation>
    <scope>IDENTIFICATION</scope>
    <source>
        <strain evidence="8">05x7-T-G4-1.051#20</strain>
    </source>
</reference>
<dbReference type="Proteomes" id="UP000005408">
    <property type="component" value="Unassembled WGS sequence"/>
</dbReference>
<feature type="compositionally biased region" description="Basic and acidic residues" evidence="7">
    <location>
        <begin position="8"/>
        <end position="66"/>
    </location>
</feature>
<feature type="region of interest" description="Disordered" evidence="7">
    <location>
        <begin position="373"/>
        <end position="554"/>
    </location>
</feature>
<comment type="catalytic activity">
    <reaction evidence="6">
        <text>2'-phospho-[ligated tRNA] + NAD(+) = mature tRNA + ADP-alpha-D-ribose 1'',2''-cyclic phosphate + nicotinamide</text>
        <dbReference type="Rhea" id="RHEA:23324"/>
        <dbReference type="Rhea" id="RHEA-COMP:11106"/>
        <dbReference type="Rhea" id="RHEA-COMP:11107"/>
        <dbReference type="ChEBI" id="CHEBI:17154"/>
        <dbReference type="ChEBI" id="CHEBI:57540"/>
        <dbReference type="ChEBI" id="CHEBI:76596"/>
        <dbReference type="ChEBI" id="CHEBI:82883"/>
        <dbReference type="ChEBI" id="CHEBI:85027"/>
        <dbReference type="EC" id="2.7.1.160"/>
    </reaction>
</comment>
<dbReference type="PANTHER" id="PTHR12684">
    <property type="entry name" value="PUTATIVE PHOSPHOTRANSFERASE"/>
    <property type="match status" value="1"/>
</dbReference>
<dbReference type="Pfam" id="PF01885">
    <property type="entry name" value="PTS_2-RNA"/>
    <property type="match status" value="1"/>
</dbReference>
<protein>
    <recommendedName>
        <fullName evidence="3">2'-phosphotransferase</fullName>
        <ecNumber evidence="3">2.7.1.160</ecNumber>
    </recommendedName>
</protein>
<dbReference type="InterPro" id="IPR042080">
    <property type="entry name" value="RNA_2'-PTrans_N"/>
</dbReference>
<evidence type="ECO:0000256" key="1">
    <source>
        <dbReference type="ARBA" id="ARBA00003343"/>
    </source>
</evidence>
<dbReference type="InterPro" id="IPR002745">
    <property type="entry name" value="Ptrans_KptA/Tpt1"/>
</dbReference>
<dbReference type="Gene3D" id="1.10.10.970">
    <property type="entry name" value="RNA 2'-phosphotransferase, Tpt1/KptA family, N-terminal domain"/>
    <property type="match status" value="1"/>
</dbReference>
<dbReference type="SUPFAM" id="SSF56399">
    <property type="entry name" value="ADP-ribosylation"/>
    <property type="match status" value="1"/>
</dbReference>
<evidence type="ECO:0000256" key="2">
    <source>
        <dbReference type="ARBA" id="ARBA00009836"/>
    </source>
</evidence>
<comment type="function">
    <text evidence="1">Catalyzes the last step of tRNA splicing, the transfer of the splice junction 2'-phosphate from ligated tRNA to NAD to produce ADP-ribose 1''-2'' cyclic phosphate.</text>
</comment>
<feature type="region of interest" description="Disordered" evidence="7">
    <location>
        <begin position="1"/>
        <end position="87"/>
    </location>
</feature>
<evidence type="ECO:0000256" key="5">
    <source>
        <dbReference type="ARBA" id="ARBA00023027"/>
    </source>
</evidence>
<feature type="compositionally biased region" description="Low complexity" evidence="7">
    <location>
        <begin position="67"/>
        <end position="76"/>
    </location>
</feature>
<organism evidence="8 9">
    <name type="scientific">Magallana gigas</name>
    <name type="common">Pacific oyster</name>
    <name type="synonym">Crassostrea gigas</name>
    <dbReference type="NCBI Taxonomy" id="29159"/>
    <lineage>
        <taxon>Eukaryota</taxon>
        <taxon>Metazoa</taxon>
        <taxon>Spiralia</taxon>
        <taxon>Lophotrochozoa</taxon>
        <taxon>Mollusca</taxon>
        <taxon>Bivalvia</taxon>
        <taxon>Autobranchia</taxon>
        <taxon>Pteriomorphia</taxon>
        <taxon>Ostreida</taxon>
        <taxon>Ostreoidea</taxon>
        <taxon>Ostreidae</taxon>
        <taxon>Magallana</taxon>
    </lineage>
</organism>
<evidence type="ECO:0000313" key="8">
    <source>
        <dbReference type="EnsemblMetazoa" id="G13270.5:cds"/>
    </source>
</evidence>
<evidence type="ECO:0000256" key="3">
    <source>
        <dbReference type="ARBA" id="ARBA00012007"/>
    </source>
</evidence>
<dbReference type="EnsemblMetazoa" id="G13270.5">
    <property type="protein sequence ID" value="G13270.5:cds"/>
    <property type="gene ID" value="G13270"/>
</dbReference>
<feature type="compositionally biased region" description="Basic residues" evidence="7">
    <location>
        <begin position="393"/>
        <end position="402"/>
    </location>
</feature>
<dbReference type="AlphaFoldDB" id="A0A8W8IA52"/>
<accession>A0A8W8IA52</accession>
<keyword evidence="9" id="KW-1185">Reference proteome</keyword>
<dbReference type="InterPro" id="IPR042081">
    <property type="entry name" value="RNA_2'-PTrans_C"/>
</dbReference>
<evidence type="ECO:0000256" key="6">
    <source>
        <dbReference type="ARBA" id="ARBA00047949"/>
    </source>
</evidence>
<feature type="compositionally biased region" description="Basic and acidic residues" evidence="7">
    <location>
        <begin position="403"/>
        <end position="418"/>
    </location>
</feature>
<evidence type="ECO:0000256" key="7">
    <source>
        <dbReference type="SAM" id="MobiDB-lite"/>
    </source>
</evidence>
<dbReference type="GO" id="GO:0000215">
    <property type="term" value="F:tRNA 2'-phosphotransferase activity"/>
    <property type="evidence" value="ECO:0007669"/>
    <property type="project" value="UniProtKB-EC"/>
</dbReference>
<feature type="compositionally biased region" description="Basic and acidic residues" evidence="7">
    <location>
        <begin position="77"/>
        <end position="87"/>
    </location>
</feature>
<comment type="similarity">
    <text evidence="2">Belongs to the KptA/TPT1 family.</text>
</comment>
<keyword evidence="5" id="KW-0520">NAD</keyword>
<dbReference type="Gene3D" id="3.20.170.30">
    <property type="match status" value="1"/>
</dbReference>
<name>A0A8W8IA52_MAGGI</name>
<sequence>MADYADSTSKDRGRRPDPRDEDHTRDPSPDRAETPEQRGRKSRDNQEDHEREFSHKELAQREDHKGQNWGNNQRWQGQDRRGYGRGHEQYYDQNSQYYQRGRGHHPQQGPMVEEVKVTESTTTIKTASRDGMTDIKVRTEKGDKRAMEAVEGDGIMEETDKIKEIIMVHLKDEDPVVFLSKKLSFILRHGAEKMGFKMMPGGFLWVDEILRRNEYRDFTVEDIKHIVETNDKQRFSLADENGRLKIRANQGHSVEVDGLELTPIKDPSEAPEVIHGTYLKSWDIIKNQGLNKMGRNHIHFAAGEPGENGVISGMRSSCEVIIKLNMEKALKDGLKFFRSANNVILSPGDADGFIRPCYFDSAFQRYPRGILPFNSEIKEGPTIPGLSGDLVKGKKKKNKKKHKEDQEGEKVKKEKSETGEQEVNMEGATSMFSEESTEGADQETEKTVPQASENVPDAWDESDKSNNATNHTPEDRLPSDDGTQDRPSIPGLSGDLANQDKKNKRKNKSKKNSEAAMKETNMAAPQTKENVPDTWDESDKSNDATNPTPDKLLEITPVGDEDCCRSAVEELKSTGPVFVYCHLKGEEVTYVVCVSKSCAFNFKTELLAKGDLREFLNDASTEAKIFNSIADTSEMLFDKYSIMLDGTNVYSNKVAYDYVKDRNLGNFNELPQGFDPKDWGSLAVGPELLKKCKVSLQAYKFLSR</sequence>
<keyword evidence="4" id="KW-0808">Transferase</keyword>
<evidence type="ECO:0000256" key="4">
    <source>
        <dbReference type="ARBA" id="ARBA00022679"/>
    </source>
</evidence>
<dbReference type="PANTHER" id="PTHR12684:SF2">
    <property type="entry name" value="TRNA 2'-PHOSPHOTRANSFERASE 1"/>
    <property type="match status" value="1"/>
</dbReference>
<dbReference type="EC" id="2.7.1.160" evidence="3"/>
<evidence type="ECO:0000313" key="9">
    <source>
        <dbReference type="Proteomes" id="UP000005408"/>
    </source>
</evidence>
<dbReference type="GO" id="GO:0006388">
    <property type="term" value="P:tRNA splicing, via endonucleolytic cleavage and ligation"/>
    <property type="evidence" value="ECO:0007669"/>
    <property type="project" value="TreeGrafter"/>
</dbReference>
<proteinExistence type="inferred from homology"/>